<proteinExistence type="predicted"/>
<evidence type="ECO:0000256" key="1">
    <source>
        <dbReference type="SAM" id="MobiDB-lite"/>
    </source>
</evidence>
<comment type="caution">
    <text evidence="2">The sequence shown here is derived from an EMBL/GenBank/DDBJ whole genome shotgun (WGS) entry which is preliminary data.</text>
</comment>
<sequence length="141" mass="15685">MVADGKKPGWADRNRNSGREDGKIKFKFKPAVKVIDAPIKQEWKCCSLIDSAHAVPQRTQEGTPNDEEQILGNRRPLVDCLVYLQSAKHSQPKQCGEIDFWLWMNGESLGWDAGTHPSHNSSHPSDFSGVLCLQSLHCSSA</sequence>
<dbReference type="Proteomes" id="UP000186922">
    <property type="component" value="Unassembled WGS sequence"/>
</dbReference>
<organism evidence="2 3">
    <name type="scientific">Ramazzottius varieornatus</name>
    <name type="common">Water bear</name>
    <name type="synonym">Tardigrade</name>
    <dbReference type="NCBI Taxonomy" id="947166"/>
    <lineage>
        <taxon>Eukaryota</taxon>
        <taxon>Metazoa</taxon>
        <taxon>Ecdysozoa</taxon>
        <taxon>Tardigrada</taxon>
        <taxon>Eutardigrada</taxon>
        <taxon>Parachela</taxon>
        <taxon>Hypsibioidea</taxon>
        <taxon>Ramazzottiidae</taxon>
        <taxon>Ramazzottius</taxon>
    </lineage>
</organism>
<dbReference type="EMBL" id="BDGG01000019">
    <property type="protein sequence ID" value="GAV08874.1"/>
    <property type="molecule type" value="Genomic_DNA"/>
</dbReference>
<accession>A0A1D1WAJ6</accession>
<feature type="region of interest" description="Disordered" evidence="1">
    <location>
        <begin position="1"/>
        <end position="22"/>
    </location>
</feature>
<evidence type="ECO:0000313" key="3">
    <source>
        <dbReference type="Proteomes" id="UP000186922"/>
    </source>
</evidence>
<dbReference type="AlphaFoldDB" id="A0A1D1WAJ6"/>
<gene>
    <name evidence="2" type="primary">RvY_18502-1</name>
    <name evidence="2" type="synonym">RvY_18502.1</name>
    <name evidence="2" type="ORF">RvY_18502</name>
</gene>
<reference evidence="2 3" key="1">
    <citation type="journal article" date="2016" name="Nat. Commun.">
        <title>Extremotolerant tardigrade genome and improved radiotolerance of human cultured cells by tardigrade-unique protein.</title>
        <authorList>
            <person name="Hashimoto T."/>
            <person name="Horikawa D.D."/>
            <person name="Saito Y."/>
            <person name="Kuwahara H."/>
            <person name="Kozuka-Hata H."/>
            <person name="Shin-I T."/>
            <person name="Minakuchi Y."/>
            <person name="Ohishi K."/>
            <person name="Motoyama A."/>
            <person name="Aizu T."/>
            <person name="Enomoto A."/>
            <person name="Kondo K."/>
            <person name="Tanaka S."/>
            <person name="Hara Y."/>
            <person name="Koshikawa S."/>
            <person name="Sagara H."/>
            <person name="Miura T."/>
            <person name="Yokobori S."/>
            <person name="Miyagawa K."/>
            <person name="Suzuki Y."/>
            <person name="Kubo T."/>
            <person name="Oyama M."/>
            <person name="Kohara Y."/>
            <person name="Fujiyama A."/>
            <person name="Arakawa K."/>
            <person name="Katayama T."/>
            <person name="Toyoda A."/>
            <person name="Kunieda T."/>
        </authorList>
    </citation>
    <scope>NUCLEOTIDE SEQUENCE [LARGE SCALE GENOMIC DNA]</scope>
    <source>
        <strain evidence="2 3">YOKOZUNA-1</strain>
    </source>
</reference>
<name>A0A1D1WAJ6_RAMVA</name>
<keyword evidence="3" id="KW-1185">Reference proteome</keyword>
<evidence type="ECO:0000313" key="2">
    <source>
        <dbReference type="EMBL" id="GAV08874.1"/>
    </source>
</evidence>
<protein>
    <submittedName>
        <fullName evidence="2">Uncharacterized protein</fullName>
    </submittedName>
</protein>